<dbReference type="EMBL" id="MCFF01000026">
    <property type="protein sequence ID" value="ORZ12051.1"/>
    <property type="molecule type" value="Genomic_DNA"/>
</dbReference>
<proteinExistence type="predicted"/>
<sequence length="161" mass="17792">MATLSAFRGALRFSRSIRSLSLSSLSHQSAKPISMTLSLTVYHNSLCGTCGKAIPLLEEEAKKKGFQLEEIEFKYNPLTPEQVEQVLTFLGAGQGSDEETAKVVKSFLRKDAPNATTIEEAKEIVAENPAMMERPIVVNWAAKKAKVCRPADLIYEMTKEL</sequence>
<evidence type="ECO:0000313" key="1">
    <source>
        <dbReference type="EMBL" id="ORZ12051.1"/>
    </source>
</evidence>
<evidence type="ECO:0008006" key="3">
    <source>
        <dbReference type="Google" id="ProtNLM"/>
    </source>
</evidence>
<dbReference type="SUPFAM" id="SSF52833">
    <property type="entry name" value="Thioredoxin-like"/>
    <property type="match status" value="1"/>
</dbReference>
<comment type="caution">
    <text evidence="1">The sequence shown here is derived from an EMBL/GenBank/DDBJ whole genome shotgun (WGS) entry which is preliminary data.</text>
</comment>
<dbReference type="Gene3D" id="3.40.30.10">
    <property type="entry name" value="Glutaredoxin"/>
    <property type="match status" value="1"/>
</dbReference>
<gene>
    <name evidence="1" type="ORF">BCR41DRAFT_397639</name>
</gene>
<dbReference type="Pfam" id="PF03960">
    <property type="entry name" value="ArsC"/>
    <property type="match status" value="1"/>
</dbReference>
<protein>
    <recommendedName>
        <fullName evidence="3">Thioredoxin-like protein</fullName>
    </recommendedName>
</protein>
<name>A0A1Y2GIS3_9FUNG</name>
<reference evidence="1 2" key="1">
    <citation type="submission" date="2016-07" db="EMBL/GenBank/DDBJ databases">
        <title>Pervasive Adenine N6-methylation of Active Genes in Fungi.</title>
        <authorList>
            <consortium name="DOE Joint Genome Institute"/>
            <person name="Mondo S.J."/>
            <person name="Dannebaum R.O."/>
            <person name="Kuo R.C."/>
            <person name="Labutti K."/>
            <person name="Haridas S."/>
            <person name="Kuo A."/>
            <person name="Salamov A."/>
            <person name="Ahrendt S.R."/>
            <person name="Lipzen A."/>
            <person name="Sullivan W."/>
            <person name="Andreopoulos W.B."/>
            <person name="Clum A."/>
            <person name="Lindquist E."/>
            <person name="Daum C."/>
            <person name="Ramamoorthy G.K."/>
            <person name="Gryganskyi A."/>
            <person name="Culley D."/>
            <person name="Magnuson J.K."/>
            <person name="James T.Y."/>
            <person name="O'Malley M.A."/>
            <person name="Stajich J.E."/>
            <person name="Spatafora J.W."/>
            <person name="Visel A."/>
            <person name="Grigoriev I.V."/>
        </authorList>
    </citation>
    <scope>NUCLEOTIDE SEQUENCE [LARGE SCALE GENOMIC DNA]</scope>
    <source>
        <strain evidence="1 2">NRRL 3116</strain>
    </source>
</reference>
<evidence type="ECO:0000313" key="2">
    <source>
        <dbReference type="Proteomes" id="UP000193648"/>
    </source>
</evidence>
<dbReference type="PANTHER" id="PTHR30041:SF4">
    <property type="entry name" value="ARSENATE REDUCTASE"/>
    <property type="match status" value="1"/>
</dbReference>
<dbReference type="RefSeq" id="XP_021879916.1">
    <property type="nucleotide sequence ID" value="XM_022028898.1"/>
</dbReference>
<keyword evidence="2" id="KW-1185">Reference proteome</keyword>
<dbReference type="Proteomes" id="UP000193648">
    <property type="component" value="Unassembled WGS sequence"/>
</dbReference>
<organism evidence="1 2">
    <name type="scientific">Lobosporangium transversale</name>
    <dbReference type="NCBI Taxonomy" id="64571"/>
    <lineage>
        <taxon>Eukaryota</taxon>
        <taxon>Fungi</taxon>
        <taxon>Fungi incertae sedis</taxon>
        <taxon>Mucoromycota</taxon>
        <taxon>Mortierellomycotina</taxon>
        <taxon>Mortierellomycetes</taxon>
        <taxon>Mortierellales</taxon>
        <taxon>Mortierellaceae</taxon>
        <taxon>Lobosporangium</taxon>
    </lineage>
</organism>
<dbReference type="PANTHER" id="PTHR30041">
    <property type="entry name" value="ARSENATE REDUCTASE"/>
    <property type="match status" value="1"/>
</dbReference>
<dbReference type="InterPro" id="IPR036249">
    <property type="entry name" value="Thioredoxin-like_sf"/>
</dbReference>
<dbReference type="AlphaFoldDB" id="A0A1Y2GIS3"/>
<accession>A0A1Y2GIS3</accession>
<dbReference type="InParanoid" id="A0A1Y2GIS3"/>
<dbReference type="PROSITE" id="PS51353">
    <property type="entry name" value="ARSC"/>
    <property type="match status" value="1"/>
</dbReference>
<dbReference type="InterPro" id="IPR006660">
    <property type="entry name" value="Arsenate_reductase-like"/>
</dbReference>
<dbReference type="GeneID" id="33570741"/>
<dbReference type="OrthoDB" id="59229at2759"/>